<evidence type="ECO:0000313" key="1">
    <source>
        <dbReference type="EMBL" id="SFU99095.1"/>
    </source>
</evidence>
<dbReference type="Proteomes" id="UP000182491">
    <property type="component" value="Unassembled WGS sequence"/>
</dbReference>
<name>A0A1I7KNU1_9BACT</name>
<reference evidence="2" key="1">
    <citation type="submission" date="2016-10" db="EMBL/GenBank/DDBJ databases">
        <authorList>
            <person name="Varghese N."/>
        </authorList>
    </citation>
    <scope>NUCLEOTIDE SEQUENCE [LARGE SCALE GENOMIC DNA]</scope>
    <source>
        <strain evidence="2">DSM 18820</strain>
    </source>
</reference>
<proteinExistence type="predicted"/>
<sequence>MAALDGLKKRGYAVDFSLRPYCLECLRLQLELGAGEFSVDEVHQFRGAANLANRPAVYAISSDKGVKGVLVDMRGTCVDSVIPEMALKLSTDDLR</sequence>
<dbReference type="STRING" id="388950.GCA_001611675_04102"/>
<gene>
    <name evidence="1" type="ORF">SAMN04487941_3917</name>
</gene>
<dbReference type="AlphaFoldDB" id="A0A1I7KNU1"/>
<organism evidence="1 2">
    <name type="scientific">Pontibacter akesuensis</name>
    <dbReference type="NCBI Taxonomy" id="388950"/>
    <lineage>
        <taxon>Bacteria</taxon>
        <taxon>Pseudomonadati</taxon>
        <taxon>Bacteroidota</taxon>
        <taxon>Cytophagia</taxon>
        <taxon>Cytophagales</taxon>
        <taxon>Hymenobacteraceae</taxon>
        <taxon>Pontibacter</taxon>
    </lineage>
</organism>
<keyword evidence="2" id="KW-1185">Reference proteome</keyword>
<dbReference type="EMBL" id="FPCA01000007">
    <property type="protein sequence ID" value="SFU99095.1"/>
    <property type="molecule type" value="Genomic_DNA"/>
</dbReference>
<accession>A0A1I7KNU1</accession>
<evidence type="ECO:0000313" key="2">
    <source>
        <dbReference type="Proteomes" id="UP000182491"/>
    </source>
</evidence>
<protein>
    <submittedName>
        <fullName evidence="1">Uncharacterized protein</fullName>
    </submittedName>
</protein>